<reference evidence="7 8" key="2">
    <citation type="journal article" date="2016" name="FEMS Yeast Res.">
        <title>Curation of the genome annotation of Pichia pastoris (Komagataella phaffii) CBS7435 from gene level to protein function.</title>
        <authorList>
            <person name="Valli M."/>
            <person name="Tatto N.E."/>
            <person name="Peymann A."/>
            <person name="Gruber C."/>
            <person name="Landes N."/>
            <person name="Ekker H."/>
            <person name="Thallinger G.G."/>
            <person name="Mattanovich D."/>
            <person name="Gasser B."/>
            <person name="Graf A.B."/>
        </authorList>
    </citation>
    <scope>GENOME REANNOTATION</scope>
    <source>
        <strain evidence="7 8">ATCC 76273 / CBS 7435 / CECT 11047 / NRRL Y-11430 / Wegner 21-1</strain>
    </source>
</reference>
<protein>
    <recommendedName>
        <fullName evidence="6">Large ribosomal subunit protein bL33m</fullName>
    </recommendedName>
</protein>
<keyword evidence="3 7" id="KW-0689">Ribosomal protein</keyword>
<evidence type="ECO:0000256" key="3">
    <source>
        <dbReference type="ARBA" id="ARBA00022980"/>
    </source>
</evidence>
<keyword evidence="8" id="KW-1185">Reference proteome</keyword>
<dbReference type="SUPFAM" id="SSF57829">
    <property type="entry name" value="Zn-binding ribosomal proteins"/>
    <property type="match status" value="1"/>
</dbReference>
<evidence type="ECO:0000256" key="1">
    <source>
        <dbReference type="ARBA" id="ARBA00004173"/>
    </source>
</evidence>
<dbReference type="InterPro" id="IPR011332">
    <property type="entry name" value="Ribosomal_zn-bd"/>
</dbReference>
<keyword evidence="5" id="KW-0687">Ribonucleoprotein</keyword>
<dbReference type="InterPro" id="IPR001705">
    <property type="entry name" value="Ribosomal_bL33"/>
</dbReference>
<evidence type="ECO:0000256" key="6">
    <source>
        <dbReference type="ARBA" id="ARBA00035275"/>
    </source>
</evidence>
<evidence type="ECO:0000313" key="7">
    <source>
        <dbReference type="EMBL" id="SCV12141.1"/>
    </source>
</evidence>
<name>A0A1G4KQ56_KOMPC</name>
<dbReference type="GO" id="GO:0003735">
    <property type="term" value="F:structural constituent of ribosome"/>
    <property type="evidence" value="ECO:0007669"/>
    <property type="project" value="InterPro"/>
</dbReference>
<dbReference type="AlphaFoldDB" id="A0A1G4KQ56"/>
<dbReference type="Proteomes" id="UP000006853">
    <property type="component" value="Chromosome 3"/>
</dbReference>
<evidence type="ECO:0000256" key="4">
    <source>
        <dbReference type="ARBA" id="ARBA00023128"/>
    </source>
</evidence>
<evidence type="ECO:0000256" key="5">
    <source>
        <dbReference type="ARBA" id="ARBA00023274"/>
    </source>
</evidence>
<dbReference type="EMBL" id="FR839630">
    <property type="protein sequence ID" value="SCV12141.1"/>
    <property type="molecule type" value="Genomic_DNA"/>
</dbReference>
<dbReference type="GO" id="GO:0005739">
    <property type="term" value="C:mitochondrion"/>
    <property type="evidence" value="ECO:0007669"/>
    <property type="project" value="UniProtKB-SubCell"/>
</dbReference>
<keyword evidence="4" id="KW-0496">Mitochondrion</keyword>
<dbReference type="InterPro" id="IPR052008">
    <property type="entry name" value="Mitoribosomal_protein_bL33"/>
</dbReference>
<dbReference type="PANTHER" id="PTHR47037">
    <property type="entry name" value="39S RIBOSOMAL PROTEIN L33, MITOCHONDRIAL"/>
    <property type="match status" value="1"/>
</dbReference>
<dbReference type="GO" id="GO:0006412">
    <property type="term" value="P:translation"/>
    <property type="evidence" value="ECO:0007669"/>
    <property type="project" value="InterPro"/>
</dbReference>
<reference evidence="7 8" key="1">
    <citation type="journal article" date="2011" name="J. Biotechnol.">
        <title>High-quality genome sequence of Pichia pastoris CBS7435.</title>
        <authorList>
            <person name="Kuberl A."/>
            <person name="Schneider J."/>
            <person name="Thallinger G.G."/>
            <person name="Anderl I."/>
            <person name="Wibberg D."/>
            <person name="Hajek T."/>
            <person name="Jaenicke S."/>
            <person name="Brinkrolf K."/>
            <person name="Goesmann A."/>
            <person name="Szczepanowski R."/>
            <person name="Puhler A."/>
            <person name="Schwab H."/>
            <person name="Glieder A."/>
            <person name="Pichler H."/>
        </authorList>
    </citation>
    <scope>NUCLEOTIDE SEQUENCE [LARGE SCALE GENOMIC DNA]</scope>
    <source>
        <strain evidence="8">ATCC 76273 / CBS 7435 / CECT 11047 / NRRL Y-11430 / Wegner 21-1</strain>
    </source>
</reference>
<dbReference type="SMR" id="A0A1G4KQ56"/>
<dbReference type="Gene3D" id="2.20.28.120">
    <property type="entry name" value="Ribosomal protein L33"/>
    <property type="match status" value="1"/>
</dbReference>
<evidence type="ECO:0000313" key="8">
    <source>
        <dbReference type="Proteomes" id="UP000006853"/>
    </source>
</evidence>
<dbReference type="GO" id="GO:1990904">
    <property type="term" value="C:ribonucleoprotein complex"/>
    <property type="evidence" value="ECO:0007669"/>
    <property type="project" value="UniProtKB-KW"/>
</dbReference>
<sequence length="75" mass="8792">MAKTKARNVVIKLLSTAQTGYTKTLLRPRQTGPISQVRYDPRVKRHVLFTESKRRKMGELAKPWDFTRGAFRFKK</sequence>
<dbReference type="InterPro" id="IPR038584">
    <property type="entry name" value="Ribosomal_bL33_sf"/>
</dbReference>
<evidence type="ECO:0000256" key="2">
    <source>
        <dbReference type="ARBA" id="ARBA00007596"/>
    </source>
</evidence>
<dbReference type="PANTHER" id="PTHR47037:SF1">
    <property type="entry name" value="LARGE RIBOSOMAL SUBUNIT PROTEIN BL33M"/>
    <property type="match status" value="1"/>
</dbReference>
<dbReference type="NCBIfam" id="TIGR01023">
    <property type="entry name" value="rpmG_bact"/>
    <property type="match status" value="1"/>
</dbReference>
<comment type="subcellular location">
    <subcellularLocation>
        <location evidence="1">Mitochondrion</location>
    </subcellularLocation>
</comment>
<proteinExistence type="inferred from homology"/>
<accession>A0A1G4KQ56</accession>
<organism evidence="7 8">
    <name type="scientific">Komagataella phaffii (strain ATCC 76273 / CBS 7435 / CECT 11047 / NRRL Y-11430 / Wegner 21-1)</name>
    <name type="common">Yeast</name>
    <name type="synonym">Pichia pastoris</name>
    <dbReference type="NCBI Taxonomy" id="981350"/>
    <lineage>
        <taxon>Eukaryota</taxon>
        <taxon>Fungi</taxon>
        <taxon>Dikarya</taxon>
        <taxon>Ascomycota</taxon>
        <taxon>Saccharomycotina</taxon>
        <taxon>Pichiomycetes</taxon>
        <taxon>Pichiales</taxon>
        <taxon>Pichiaceae</taxon>
        <taxon>Komagataella</taxon>
    </lineage>
</organism>
<dbReference type="GO" id="GO:0005840">
    <property type="term" value="C:ribosome"/>
    <property type="evidence" value="ECO:0007669"/>
    <property type="project" value="UniProtKB-KW"/>
</dbReference>
<dbReference type="Pfam" id="PF00471">
    <property type="entry name" value="Ribosomal_L33"/>
    <property type="match status" value="1"/>
</dbReference>
<comment type="similarity">
    <text evidence="2">Belongs to the bacterial ribosomal protein bL33 family.</text>
</comment>
<gene>
    <name evidence="7" type="primary">MRPL39</name>
    <name evidence="7" type="ordered locus">PP7435_Chr3-1303</name>
</gene>